<feature type="compositionally biased region" description="Basic and acidic residues" evidence="1">
    <location>
        <begin position="712"/>
        <end position="721"/>
    </location>
</feature>
<dbReference type="PANTHER" id="PTHR31691">
    <property type="entry name" value="ROTATIN"/>
    <property type="match status" value="1"/>
</dbReference>
<dbReference type="EMBL" id="JAFCMP010000312">
    <property type="protein sequence ID" value="KAG5181609.1"/>
    <property type="molecule type" value="Genomic_DNA"/>
</dbReference>
<comment type="caution">
    <text evidence="2">The sequence shown here is derived from an EMBL/GenBank/DDBJ whole genome shotgun (WGS) entry which is preliminary data.</text>
</comment>
<dbReference type="GO" id="GO:0005813">
    <property type="term" value="C:centrosome"/>
    <property type="evidence" value="ECO:0007669"/>
    <property type="project" value="InterPro"/>
</dbReference>
<evidence type="ECO:0000256" key="1">
    <source>
        <dbReference type="SAM" id="MobiDB-lite"/>
    </source>
</evidence>
<evidence type="ECO:0000313" key="3">
    <source>
        <dbReference type="Proteomes" id="UP000664859"/>
    </source>
</evidence>
<reference evidence="2" key="1">
    <citation type="submission" date="2021-02" db="EMBL/GenBank/DDBJ databases">
        <title>First Annotated Genome of the Yellow-green Alga Tribonema minus.</title>
        <authorList>
            <person name="Mahan K.M."/>
        </authorList>
    </citation>
    <scope>NUCLEOTIDE SEQUENCE</scope>
    <source>
        <strain evidence="2">UTEX B ZZ1240</strain>
    </source>
</reference>
<dbReference type="OrthoDB" id="129451at2759"/>
<dbReference type="Proteomes" id="UP000664859">
    <property type="component" value="Unassembled WGS sequence"/>
</dbReference>
<proteinExistence type="predicted"/>
<accession>A0A835Z242</accession>
<sequence length="2549" mass="268799">MIHARCEASEDAAIAAVAALSAANAATAPVVAKTNCDGEEEEMEVLNEFIAYLPGWFSDEVIEDAAALGTINAFMRALRTEFKARIRCEKDNARLKAENGKLWVENHGLKLQHTKLPVPATVPTALSAANAATAPAAPAKCMDPHEEEEKEEKEVLNEVIAYFPSCFPEDFRDIRDPSCFTRTSGTLQTLWDIQRPVALDTINALIQALRTEVRARVGFERKCKQLKAENGQLGKTHGLKLHHTKAACTRVAWSQICRPAFCAMSTTLDDQQRRRRLLELIQNLRHQLPDVRRRAAANLVTKATSGLLDDSAIQDATVSRMLCATAVQALHFELSYSSTGNAGIAVPEPSLLPLVTLCGTLARRPRLKQSLIEAGAIEALTALSGSTAVDQATAAAAQDALVPLLSVVCEPASPAQQSEHPQAALVHGAFPVPAPALPICEAQQQFDGSKHVEGHGATTITSGMAAVLRWPGWTRELVQGGALATIADGAVLRRVLCEGWSLPRVKLTKGDEQLLLDFEIRFRGCAEEATALSGLCHLWEELLEDFPAEVFLTRSGILGRLLSLMRGDSESASKTPKVQEQAMLTARRLVQGLVSSISQLLDPTLQPLQGAGEGGASWGAVTSLSAYRYPRTPRHQPLRSTDEGGAPCLSIGGCLFAIVCACTSLLSSAATDAHIAVSACELLQLVQPYLPEPGGWGDGDTPAAHTSGSDQHIAEPPRGSEGEVAKQLDVLRHAEYFALMARAIEAHGAADLRRVVQLPAPQSDLQGSLRVAVAMTTLRLLRQMPPAALSRSPGNAARRTVVVPGRCLSLLVQLAEDPVLRAHMPAAVESLAPHMAVLVPQTLADVAASQALIRKAHAALGDRYVPVPSAHAMADAAENNGLGESSGRLLEQLRQAEAALPFLNMVPEPRIVQNCIALWATAAAAASDDTLRGDAQREAQVLAQRLLLQLMNSASTQLTAYQALRDEVVGDRMPSEACVSKLHLHPSAAGASRGSSDNAAVRDEIAYQACARAIVGAVCSTVVRQAQNTTGANFAEDSYEQRTKLGAQQQEEQQQHRFHPAILDGLRPLWPLLEAVALHWPTAPAESAVEPVNRPHALDSTLAALSLFGAAAVYATSPQHVLQQQDWCAAWVMAAWRALLRRDRSARLAASRELAQALGLVGDVPQDTKQAGVDAAGDMGVKALGPEYKWLEDPFDLEPSPGYRDDGGAPSPAFNRPLFMDLLNVLSSDRVDGSLKKTRMSVFNLQISCLQLRVVIVNVGATNDSSARKNREKIGTTTQLHAMKLTHNGISSLSAVNVICTLSNYMWTSDSYCPCNFRVGVLRSQAAAAQLLPMLLTQRDAPIEQPHLRPQHGNSTATALQNPILDNSQQVVLQQQRPTDEDLASLLQVVLRAAADGDDQACELEAALLLLLAMVWRHAPCREYLRCSKVLLPLSRCVYHVRPAVRRIAANIATLLCFSTDTYLPNGSCGGGTAAEFAAWSADAGEGLVVLPAVHEAYRVQLYQLRHLPLRLPDVKVLHSPLQGGAAADAGAGDGADSEVARLTQLAWQRRAHGGCPEGRLLRSTYISSLGLLFTSQCRPQLSHKNLHPSVFADPAFDALCDVYWCRVSNALLQLDWKSAFGRFLTNPPATTADRKSLLQALSLLYQLSRRMREAGALAIATATASCFVPVLAASPSPGAWQTHAASGGIGKDAMATAVERRVRECILSLLLSLLMRFPSICPTLAATALPSILSSEYLGNACGHDGSTSRRHNCTSGAAALPRHAHEAGGVTDAPTTMLRRLAADVLGAMMAADPERGLQATMLQEVAMAAVNSIAHVIPDSFQGKGSSQALVTLLRVLLVALPNTRDLAIDSDLVTALCGECDSPPLWLSRLACDRESAMRAAGHAVLAELLSEPRFSDKLLPAQSPAAGNGWSALLSCARAGLDMGRECAAAATQGMAAVAQHAPLVELGALGEGYGRAVRLGDAVSAAVADKSALPLVDGPLHSTTASLMALLNSTGQHGNEDTAGPGSMLQTPSAIPAAVFTALATVLERHVDLSLQLLGACQQLLTAMLSADAWRHQLQLDRCTSHTTNSLGSGVAMAQRLAQSMAQLLASVFSLIIALCVVGRIELAAAIRAVARLTPVLSLVVMMQCASGAGPVCAAPERCCHAQALALDLPQHLWQLWPVAAAAEVSSTATIVGGSGGGSGLMCALLRLLCGLTHGSAAARHCLLFTGPPATRASAARGEWPKETHTLLHRVMTLALSTKGVSPPAAALAAAVLRNACLSGECHTLMMQANFFADCSGQLEVLAGLTGQTTQGGSKALAAATRAGGLGLILVNATLDSDSIKALLAPGVGCARALESLLSATQCPSVPSLTQAACLLARNLALHRTAAATTPTTQALLPPLLCAALQRFSTAAATAAAAKTPQAAVGDVETANAASACAVAVLCSSSGRGGKEHNQHGRDGAWSGGGAVHDALRTAAAAVASVASQQSGQVNMFSAAGTSTGDGLHSDSAATGYKYANRRLQRHTPGSGALCALQKNVAVALALLKAQDNSGQHCVTDDN</sequence>
<dbReference type="PANTHER" id="PTHR31691:SF1">
    <property type="entry name" value="ROTATIN"/>
    <property type="match status" value="1"/>
</dbReference>
<dbReference type="InterPro" id="IPR030791">
    <property type="entry name" value="Rotatin"/>
</dbReference>
<dbReference type="InterPro" id="IPR016024">
    <property type="entry name" value="ARM-type_fold"/>
</dbReference>
<evidence type="ECO:0000313" key="2">
    <source>
        <dbReference type="EMBL" id="KAG5181609.1"/>
    </source>
</evidence>
<dbReference type="GO" id="GO:0036064">
    <property type="term" value="C:ciliary basal body"/>
    <property type="evidence" value="ECO:0007669"/>
    <property type="project" value="InterPro"/>
</dbReference>
<dbReference type="GO" id="GO:0044782">
    <property type="term" value="P:cilium organization"/>
    <property type="evidence" value="ECO:0007669"/>
    <property type="project" value="InterPro"/>
</dbReference>
<organism evidence="2 3">
    <name type="scientific">Tribonema minus</name>
    <dbReference type="NCBI Taxonomy" id="303371"/>
    <lineage>
        <taxon>Eukaryota</taxon>
        <taxon>Sar</taxon>
        <taxon>Stramenopiles</taxon>
        <taxon>Ochrophyta</taxon>
        <taxon>PX clade</taxon>
        <taxon>Xanthophyceae</taxon>
        <taxon>Tribonematales</taxon>
        <taxon>Tribonemataceae</taxon>
        <taxon>Tribonema</taxon>
    </lineage>
</organism>
<protein>
    <submittedName>
        <fullName evidence="2">Uncharacterized protein</fullName>
    </submittedName>
</protein>
<name>A0A835Z242_9STRA</name>
<dbReference type="SUPFAM" id="SSF48371">
    <property type="entry name" value="ARM repeat"/>
    <property type="match status" value="1"/>
</dbReference>
<gene>
    <name evidence="2" type="ORF">JKP88DRAFT_246167</name>
</gene>
<keyword evidence="3" id="KW-1185">Reference proteome</keyword>
<feature type="region of interest" description="Disordered" evidence="1">
    <location>
        <begin position="694"/>
        <end position="721"/>
    </location>
</feature>